<feature type="compositionally biased region" description="Polar residues" evidence="2">
    <location>
        <begin position="95"/>
        <end position="123"/>
    </location>
</feature>
<proteinExistence type="predicted"/>
<evidence type="ECO:0000256" key="1">
    <source>
        <dbReference type="SAM" id="Coils"/>
    </source>
</evidence>
<sequence>MDNLSDHQALVSSAPSNHRTNSDDGTGSRKAMSSHNSTPDMTHTNNDEQQPKLSGTTNNPFVPDGALAASPLRDQLGTHDTGLPHPFADEYSAFDGQQQYYSETSPGRTAGDQQQLYESNSDAPTALVSDASYNGNPFVASSDDERTKQKHVRRVKASSPPATVANRNASSTTPGGTKRQQQSSTSTSVQQYNDFEDDPFGIGAPATARLVDDGTINGAGATTVGADPFAQVEGETALEKNNTALHDDPFTDEGYYRTLAAEAGNNNGRGGGSPQKPTPEPQDDPFAHFGTAPFDANAGRNHHVTGNNDAGRQSGGGSILRTDGSILRRQSQYGPQSVQKQQDNHLGVGGGGKPRRQSVAVALSQAKPKSKAEEFAGPIDVVSTMPIDERKASSRPQDDYSAEEVASVDKAAEQLFMPSMKREQYIPVRVAREKIKLILSEMAQMKLLHLSAIDTMEKQHQFLKAQLETACAAYCRKLTSDYNNRVVALNNEYKKRLAGVGTGGARGGGGAGVLSPAPSSATSPIPALVPSPNSEEDGRRIQLLEEQLAAKQRELDVAHQTTHECLERADDADEKLKLSREEVRKLKLEVERLQQGAQDNRGPNRSPPPPGATSNINTAASDAELQQKVWSLESELHAVRLELDNTISVTEAESLKNENRNLRNQVADLESQVEFHRHASTVNGGGGGVRGGSAGASRNILAADSAYDFS</sequence>
<feature type="compositionally biased region" description="Polar residues" evidence="2">
    <location>
        <begin position="165"/>
        <end position="179"/>
    </location>
</feature>
<accession>A0A0S4IZH7</accession>
<feature type="region of interest" description="Disordered" evidence="2">
    <location>
        <begin position="505"/>
        <end position="537"/>
    </location>
</feature>
<reference evidence="4" key="1">
    <citation type="submission" date="2015-09" db="EMBL/GenBank/DDBJ databases">
        <authorList>
            <consortium name="Pathogen Informatics"/>
        </authorList>
    </citation>
    <scope>NUCLEOTIDE SEQUENCE [LARGE SCALE GENOMIC DNA]</scope>
    <source>
        <strain evidence="4">Lake Konstanz</strain>
    </source>
</reference>
<name>A0A0S4IZH7_BODSA</name>
<feature type="region of interest" description="Disordered" evidence="2">
    <location>
        <begin position="259"/>
        <end position="357"/>
    </location>
</feature>
<feature type="coiled-coil region" evidence="1">
    <location>
        <begin position="645"/>
        <end position="679"/>
    </location>
</feature>
<feature type="compositionally biased region" description="Low complexity" evidence="2">
    <location>
        <begin position="513"/>
        <end position="526"/>
    </location>
</feature>
<feature type="compositionally biased region" description="Low complexity" evidence="2">
    <location>
        <begin position="180"/>
        <end position="191"/>
    </location>
</feature>
<gene>
    <name evidence="3" type="ORF">BSAL_82870</name>
</gene>
<feature type="compositionally biased region" description="Polar residues" evidence="2">
    <location>
        <begin position="10"/>
        <end position="44"/>
    </location>
</feature>
<feature type="region of interest" description="Disordered" evidence="2">
    <location>
        <begin position="593"/>
        <end position="617"/>
    </location>
</feature>
<evidence type="ECO:0000313" key="3">
    <source>
        <dbReference type="EMBL" id="CUG67221.1"/>
    </source>
</evidence>
<keyword evidence="4" id="KW-1185">Reference proteome</keyword>
<dbReference type="EMBL" id="CYKH01000928">
    <property type="protein sequence ID" value="CUG67221.1"/>
    <property type="molecule type" value="Genomic_DNA"/>
</dbReference>
<evidence type="ECO:0000256" key="2">
    <source>
        <dbReference type="SAM" id="MobiDB-lite"/>
    </source>
</evidence>
<dbReference type="VEuPathDB" id="TriTrypDB:BSAL_82870"/>
<feature type="compositionally biased region" description="Polar residues" evidence="2">
    <location>
        <begin position="328"/>
        <end position="341"/>
    </location>
</feature>
<organism evidence="3 4">
    <name type="scientific">Bodo saltans</name>
    <name type="common">Flagellated protozoan</name>
    <dbReference type="NCBI Taxonomy" id="75058"/>
    <lineage>
        <taxon>Eukaryota</taxon>
        <taxon>Discoba</taxon>
        <taxon>Euglenozoa</taxon>
        <taxon>Kinetoplastea</taxon>
        <taxon>Metakinetoplastina</taxon>
        <taxon>Eubodonida</taxon>
        <taxon>Bodonidae</taxon>
        <taxon>Bodo</taxon>
    </lineage>
</organism>
<dbReference type="Proteomes" id="UP000051952">
    <property type="component" value="Unassembled WGS sequence"/>
</dbReference>
<keyword evidence="1" id="KW-0175">Coiled coil</keyword>
<protein>
    <submittedName>
        <fullName evidence="3">Uncharacterized protein</fullName>
    </submittedName>
</protein>
<evidence type="ECO:0000313" key="4">
    <source>
        <dbReference type="Proteomes" id="UP000051952"/>
    </source>
</evidence>
<feature type="compositionally biased region" description="Polar residues" evidence="2">
    <location>
        <begin position="51"/>
        <end position="60"/>
    </location>
</feature>
<dbReference type="AlphaFoldDB" id="A0A0S4IZH7"/>
<feature type="region of interest" description="Disordered" evidence="2">
    <location>
        <begin position="1"/>
        <end position="206"/>
    </location>
</feature>